<dbReference type="GO" id="GO:0016746">
    <property type="term" value="F:acyltransferase activity"/>
    <property type="evidence" value="ECO:0007669"/>
    <property type="project" value="UniProtKB-KW"/>
</dbReference>
<evidence type="ECO:0000259" key="3">
    <source>
        <dbReference type="Pfam" id="PF07167"/>
    </source>
</evidence>
<reference evidence="4" key="1">
    <citation type="submission" date="2024-05" db="EMBL/GenBank/DDBJ databases">
        <authorList>
            <person name="Yang L."/>
            <person name="Pan L."/>
        </authorList>
    </citation>
    <scope>NUCLEOTIDE SEQUENCE</scope>
    <source>
        <strain evidence="4">FCG-7</strain>
    </source>
</reference>
<dbReference type="KEGG" id="cmav:ABHF33_03725"/>
<keyword evidence="1" id="KW-0808">Transferase</keyword>
<feature type="domain" description="Poly-beta-hydroxybutyrate polymerase N-terminal" evidence="3">
    <location>
        <begin position="91"/>
        <end position="258"/>
    </location>
</feature>
<dbReference type="GO" id="GO:0042619">
    <property type="term" value="P:poly-hydroxybutyrate biosynthetic process"/>
    <property type="evidence" value="ECO:0007669"/>
    <property type="project" value="InterPro"/>
</dbReference>
<dbReference type="InterPro" id="IPR029058">
    <property type="entry name" value="AB_hydrolase_fold"/>
</dbReference>
<dbReference type="Gene3D" id="3.40.50.1820">
    <property type="entry name" value="alpha/beta hydrolase"/>
    <property type="match status" value="1"/>
</dbReference>
<evidence type="ECO:0000256" key="2">
    <source>
        <dbReference type="ARBA" id="ARBA00023315"/>
    </source>
</evidence>
<dbReference type="GO" id="GO:0016787">
    <property type="term" value="F:hydrolase activity"/>
    <property type="evidence" value="ECO:0007669"/>
    <property type="project" value="UniProtKB-KW"/>
</dbReference>
<keyword evidence="2" id="KW-0012">Acyltransferase</keyword>
<evidence type="ECO:0000256" key="1">
    <source>
        <dbReference type="ARBA" id="ARBA00022679"/>
    </source>
</evidence>
<keyword evidence="4" id="KW-0378">Hydrolase</keyword>
<dbReference type="EMBL" id="CP157355">
    <property type="protein sequence ID" value="XBM01411.1"/>
    <property type="molecule type" value="Genomic_DNA"/>
</dbReference>
<dbReference type="InterPro" id="IPR010941">
    <property type="entry name" value="PhaC_N"/>
</dbReference>
<evidence type="ECO:0000313" key="4">
    <source>
        <dbReference type="EMBL" id="XBM01411.1"/>
    </source>
</evidence>
<proteinExistence type="predicted"/>
<dbReference type="Pfam" id="PF07167">
    <property type="entry name" value="PhaC_N"/>
    <property type="match status" value="1"/>
</dbReference>
<name>A0AAU7FCA7_9NEIS</name>
<dbReference type="RefSeq" id="WP_348945708.1">
    <property type="nucleotide sequence ID" value="NZ_CP157355.1"/>
</dbReference>
<gene>
    <name evidence="4" type="ORF">ABHF33_03725</name>
</gene>
<accession>A0AAU7FCA7</accession>
<protein>
    <submittedName>
        <fullName evidence="4">Alpha/beta fold hydrolase</fullName>
    </submittedName>
</protein>
<dbReference type="InterPro" id="IPR051321">
    <property type="entry name" value="PHA/PHB_synthase"/>
</dbReference>
<sequence>MSVLPETIFSQFYADQQQRFELLQHQLRQTFDPFGLGETTLKAQKAWLRHPDKLYQAYTSYANDLLRLQGFTLRRYWGEPDTDVIPPHPDDPRFADPIWCDSPFWDSLKEWYLLNTRWLQNNLYATPDLCEQERSISAFWLRQVLNAMAPTNFLLTNPTALATALESRGVSLVKGLDNFMRDMANSDIAMTDLDAFTVGENLATTEGAVVYRGQLLEVIHYEANTPTVHQVPLVLVSPWINKYYVLDLNPQKSIIKYLVDQGFSVFVTSWKNPDSSMAEVSFDDYLTDGVAQIIDVALEISGSDKVNLLGYCIGGTLITTYLAWANRAAAAGAIKTVPVESATLLTTLTDFERPGDIEVFIDEDGLDFIDTVMEKKGYLDGKEMAASFRLLRSNSLIWNYWAGNYLMGETPMAFDVLYWNMDTTRMPKKMHRSYLRDLYWSNKLVQPDALVLAGQPIDLAQITQPIFMVSAEEDHIAPWKQTFTLADRVSGPVQFTLSTSGHIIGIINPPGPKCKRSFWQGEPVAGQDADAWLQDKTQVAGSWWPNWVEWLRPYSGAQVKPKLSSRKYAKLCTAPGTYVLE</sequence>
<organism evidence="4">
    <name type="scientific">Chitinibacter mangrovi</name>
    <dbReference type="NCBI Taxonomy" id="3153927"/>
    <lineage>
        <taxon>Bacteria</taxon>
        <taxon>Pseudomonadati</taxon>
        <taxon>Pseudomonadota</taxon>
        <taxon>Betaproteobacteria</taxon>
        <taxon>Neisseriales</taxon>
        <taxon>Chitinibacteraceae</taxon>
        <taxon>Chitinibacter</taxon>
    </lineage>
</organism>
<dbReference type="AlphaFoldDB" id="A0AAU7FCA7"/>
<dbReference type="SUPFAM" id="SSF53474">
    <property type="entry name" value="alpha/beta-Hydrolases"/>
    <property type="match status" value="1"/>
</dbReference>
<dbReference type="PANTHER" id="PTHR36837:SF5">
    <property type="entry name" value="POLY-3-HYDROXYBUTYRATE SYNTHASE"/>
    <property type="match status" value="1"/>
</dbReference>
<dbReference type="PANTHER" id="PTHR36837">
    <property type="entry name" value="POLY(3-HYDROXYALKANOATE) POLYMERASE SUBUNIT PHAC"/>
    <property type="match status" value="1"/>
</dbReference>